<evidence type="ECO:0000313" key="2">
    <source>
        <dbReference type="Proteomes" id="UP000237000"/>
    </source>
</evidence>
<reference evidence="2" key="1">
    <citation type="submission" date="2016-06" db="EMBL/GenBank/DDBJ databases">
        <title>Parallel loss of symbiosis genes in relatives of nitrogen-fixing non-legume Parasponia.</title>
        <authorList>
            <person name="Van Velzen R."/>
            <person name="Holmer R."/>
            <person name="Bu F."/>
            <person name="Rutten L."/>
            <person name="Van Zeijl A."/>
            <person name="Liu W."/>
            <person name="Santuari L."/>
            <person name="Cao Q."/>
            <person name="Sharma T."/>
            <person name="Shen D."/>
            <person name="Roswanjaya Y."/>
            <person name="Wardhani T."/>
            <person name="Kalhor M.S."/>
            <person name="Jansen J."/>
            <person name="Van den Hoogen J."/>
            <person name="Gungor B."/>
            <person name="Hartog M."/>
            <person name="Hontelez J."/>
            <person name="Verver J."/>
            <person name="Yang W.-C."/>
            <person name="Schijlen E."/>
            <person name="Repin R."/>
            <person name="Schilthuizen M."/>
            <person name="Schranz E."/>
            <person name="Heidstra R."/>
            <person name="Miyata K."/>
            <person name="Fedorova E."/>
            <person name="Kohlen W."/>
            <person name="Bisseling T."/>
            <person name="Smit S."/>
            <person name="Geurts R."/>
        </authorList>
    </citation>
    <scope>NUCLEOTIDE SEQUENCE [LARGE SCALE GENOMIC DNA]</scope>
    <source>
        <strain evidence="2">cv. RG33-2</strain>
    </source>
</reference>
<keyword evidence="2" id="KW-1185">Reference proteome</keyword>
<proteinExistence type="predicted"/>
<feature type="non-terminal residue" evidence="1">
    <location>
        <position position="1"/>
    </location>
</feature>
<dbReference type="EMBL" id="JXTC01000385">
    <property type="protein sequence ID" value="PON58496.1"/>
    <property type="molecule type" value="Genomic_DNA"/>
</dbReference>
<dbReference type="InParanoid" id="A0A2P5CBQ5"/>
<dbReference type="AlphaFoldDB" id="A0A2P5CBQ5"/>
<accession>A0A2P5CBQ5</accession>
<name>A0A2P5CBQ5_TREOI</name>
<sequence length="80" mass="9296">NWCLQKFLSSLRISEFPAPKSTVNLSFCHKKCDYTCEHTQITHHLSKIICRKFVSTYWLKGNSLKGCLIPLSLRGKRKIL</sequence>
<protein>
    <submittedName>
        <fullName evidence="1">Uncharacterized protein</fullName>
    </submittedName>
</protein>
<organism evidence="1 2">
    <name type="scientific">Trema orientale</name>
    <name type="common">Charcoal tree</name>
    <name type="synonym">Celtis orientalis</name>
    <dbReference type="NCBI Taxonomy" id="63057"/>
    <lineage>
        <taxon>Eukaryota</taxon>
        <taxon>Viridiplantae</taxon>
        <taxon>Streptophyta</taxon>
        <taxon>Embryophyta</taxon>
        <taxon>Tracheophyta</taxon>
        <taxon>Spermatophyta</taxon>
        <taxon>Magnoliopsida</taxon>
        <taxon>eudicotyledons</taxon>
        <taxon>Gunneridae</taxon>
        <taxon>Pentapetalae</taxon>
        <taxon>rosids</taxon>
        <taxon>fabids</taxon>
        <taxon>Rosales</taxon>
        <taxon>Cannabaceae</taxon>
        <taxon>Trema</taxon>
    </lineage>
</organism>
<comment type="caution">
    <text evidence="1">The sequence shown here is derived from an EMBL/GenBank/DDBJ whole genome shotgun (WGS) entry which is preliminary data.</text>
</comment>
<gene>
    <name evidence="1" type="ORF">TorRG33x02_290940</name>
</gene>
<dbReference type="Proteomes" id="UP000237000">
    <property type="component" value="Unassembled WGS sequence"/>
</dbReference>
<evidence type="ECO:0000313" key="1">
    <source>
        <dbReference type="EMBL" id="PON58496.1"/>
    </source>
</evidence>